<dbReference type="InterPro" id="IPR000182">
    <property type="entry name" value="GNAT_dom"/>
</dbReference>
<dbReference type="RefSeq" id="XP_037157318.1">
    <property type="nucleotide sequence ID" value="XM_037295317.1"/>
</dbReference>
<dbReference type="GeneID" id="59332808"/>
<dbReference type="PANTHER" id="PTHR42791:SF14">
    <property type="entry name" value="N-ACETYLTRANSFERASE DOMAIN-CONTAINING PROTEIN"/>
    <property type="match status" value="1"/>
</dbReference>
<evidence type="ECO:0000313" key="4">
    <source>
        <dbReference type="Proteomes" id="UP000593566"/>
    </source>
</evidence>
<sequence>MNPPGSAATFLLPASEDDIPSLIRVHMAAFSHDNSARLMFKNNDEYENMLLDMLKAQFSNPQFAVIKAISKDTGNILGWQACRFLGKDDDLESKGVITRVEGVKGETKDKKDDGRTLRSVLKEDYVRVQKDWMANRKYIHFDTLVVDPAAQGRGVGTALVRWVTDKADEHGLYCWLQSSQAAHSIYLKAAFKDVGSFEVDLREFAPGGKEGGWGWGMYKFSPPLFETWRFDPGHNRENKKHRNTIVPAPLGIEPNTN</sequence>
<gene>
    <name evidence="3" type="ORF">HO133_004400</name>
</gene>
<dbReference type="SUPFAM" id="SSF55729">
    <property type="entry name" value="Acyl-CoA N-acyltransferases (Nat)"/>
    <property type="match status" value="1"/>
</dbReference>
<evidence type="ECO:0000313" key="3">
    <source>
        <dbReference type="EMBL" id="KAF6230061.1"/>
    </source>
</evidence>
<accession>A0A8H6FK79</accession>
<dbReference type="Gene3D" id="3.40.630.30">
    <property type="match status" value="1"/>
</dbReference>
<name>A0A8H6FK79_9LECA</name>
<evidence type="ECO:0000256" key="1">
    <source>
        <dbReference type="SAM" id="MobiDB-lite"/>
    </source>
</evidence>
<reference evidence="3 4" key="1">
    <citation type="journal article" date="2020" name="Genomics">
        <title>Complete, high-quality genomes from long-read metagenomic sequencing of two wolf lichen thalli reveals enigmatic genome architecture.</title>
        <authorList>
            <person name="McKenzie S.K."/>
            <person name="Walston R.F."/>
            <person name="Allen J.L."/>
        </authorList>
    </citation>
    <scope>NUCLEOTIDE SEQUENCE [LARGE SCALE GENOMIC DNA]</scope>
    <source>
        <strain evidence="3">WasteWater1</strain>
    </source>
</reference>
<dbReference type="CDD" id="cd04301">
    <property type="entry name" value="NAT_SF"/>
    <property type="match status" value="1"/>
</dbReference>
<protein>
    <recommendedName>
        <fullName evidence="2">N-acetyltransferase domain-containing protein</fullName>
    </recommendedName>
</protein>
<evidence type="ECO:0000259" key="2">
    <source>
        <dbReference type="PROSITE" id="PS51186"/>
    </source>
</evidence>
<feature type="domain" description="N-acetyltransferase" evidence="2">
    <location>
        <begin position="9"/>
        <end position="222"/>
    </location>
</feature>
<dbReference type="InterPro" id="IPR052523">
    <property type="entry name" value="Trichothecene_AcTrans"/>
</dbReference>
<comment type="caution">
    <text evidence="3">The sequence shown here is derived from an EMBL/GenBank/DDBJ whole genome shotgun (WGS) entry which is preliminary data.</text>
</comment>
<dbReference type="PANTHER" id="PTHR42791">
    <property type="entry name" value="GNAT FAMILY ACETYLTRANSFERASE"/>
    <property type="match status" value="1"/>
</dbReference>
<dbReference type="Proteomes" id="UP000593566">
    <property type="component" value="Unassembled WGS sequence"/>
</dbReference>
<dbReference type="AlphaFoldDB" id="A0A8H6FK79"/>
<proteinExistence type="predicted"/>
<feature type="region of interest" description="Disordered" evidence="1">
    <location>
        <begin position="236"/>
        <end position="257"/>
    </location>
</feature>
<dbReference type="InterPro" id="IPR016181">
    <property type="entry name" value="Acyl_CoA_acyltransferase"/>
</dbReference>
<dbReference type="PROSITE" id="PS51186">
    <property type="entry name" value="GNAT"/>
    <property type="match status" value="1"/>
</dbReference>
<organism evidence="3 4">
    <name type="scientific">Letharia lupina</name>
    <dbReference type="NCBI Taxonomy" id="560253"/>
    <lineage>
        <taxon>Eukaryota</taxon>
        <taxon>Fungi</taxon>
        <taxon>Dikarya</taxon>
        <taxon>Ascomycota</taxon>
        <taxon>Pezizomycotina</taxon>
        <taxon>Lecanoromycetes</taxon>
        <taxon>OSLEUM clade</taxon>
        <taxon>Lecanoromycetidae</taxon>
        <taxon>Lecanorales</taxon>
        <taxon>Lecanorineae</taxon>
        <taxon>Parmeliaceae</taxon>
        <taxon>Letharia</taxon>
    </lineage>
</organism>
<dbReference type="GO" id="GO:0016747">
    <property type="term" value="F:acyltransferase activity, transferring groups other than amino-acyl groups"/>
    <property type="evidence" value="ECO:0007669"/>
    <property type="project" value="InterPro"/>
</dbReference>
<dbReference type="Pfam" id="PF00583">
    <property type="entry name" value="Acetyltransf_1"/>
    <property type="match status" value="1"/>
</dbReference>
<dbReference type="EMBL" id="JACCJB010000002">
    <property type="protein sequence ID" value="KAF6230061.1"/>
    <property type="molecule type" value="Genomic_DNA"/>
</dbReference>
<keyword evidence="4" id="KW-1185">Reference proteome</keyword>